<feature type="transmembrane region" description="Helical" evidence="1">
    <location>
        <begin position="27"/>
        <end position="54"/>
    </location>
</feature>
<protein>
    <submittedName>
        <fullName evidence="2">Uncharacterized protein</fullName>
    </submittedName>
</protein>
<evidence type="ECO:0000313" key="2">
    <source>
        <dbReference type="EMBL" id="OAX31388.1"/>
    </source>
</evidence>
<dbReference type="AlphaFoldDB" id="A0A1B7MFM6"/>
<name>A0A1B7MFM6_9AGAM</name>
<sequence length="69" mass="7910">MIFALQIYGNYRPSEPLQALILPPLHALLYLLLSLSTILIQICQCYLLPAVWLFTCTDCAYHPRVRVGF</sequence>
<dbReference type="InParanoid" id="A0A1B7MFM6"/>
<keyword evidence="1" id="KW-0812">Transmembrane</keyword>
<reference evidence="2 3" key="1">
    <citation type="submission" date="2016-06" db="EMBL/GenBank/DDBJ databases">
        <title>Comparative genomics of the ectomycorrhizal sister species Rhizopogon vinicolor and Rhizopogon vesiculosus (Basidiomycota: Boletales) reveals a divergence of the mating type B locus.</title>
        <authorList>
            <consortium name="DOE Joint Genome Institute"/>
            <person name="Mujic A.B."/>
            <person name="Kuo A."/>
            <person name="Tritt A."/>
            <person name="Lipzen A."/>
            <person name="Chen C."/>
            <person name="Johnson J."/>
            <person name="Sharma A."/>
            <person name="Barry K."/>
            <person name="Grigoriev I.V."/>
            <person name="Spatafora J.W."/>
        </authorList>
    </citation>
    <scope>NUCLEOTIDE SEQUENCE [LARGE SCALE GENOMIC DNA]</scope>
    <source>
        <strain evidence="2 3">AM-OR11-026</strain>
    </source>
</reference>
<organism evidence="2 3">
    <name type="scientific">Rhizopogon vinicolor AM-OR11-026</name>
    <dbReference type="NCBI Taxonomy" id="1314800"/>
    <lineage>
        <taxon>Eukaryota</taxon>
        <taxon>Fungi</taxon>
        <taxon>Dikarya</taxon>
        <taxon>Basidiomycota</taxon>
        <taxon>Agaricomycotina</taxon>
        <taxon>Agaricomycetes</taxon>
        <taxon>Agaricomycetidae</taxon>
        <taxon>Boletales</taxon>
        <taxon>Suillineae</taxon>
        <taxon>Rhizopogonaceae</taxon>
        <taxon>Rhizopogon</taxon>
    </lineage>
</organism>
<evidence type="ECO:0000313" key="3">
    <source>
        <dbReference type="Proteomes" id="UP000092154"/>
    </source>
</evidence>
<dbReference type="EMBL" id="KV449425">
    <property type="protein sequence ID" value="OAX31388.1"/>
    <property type="molecule type" value="Genomic_DNA"/>
</dbReference>
<evidence type="ECO:0000256" key="1">
    <source>
        <dbReference type="SAM" id="Phobius"/>
    </source>
</evidence>
<keyword evidence="1" id="KW-1133">Transmembrane helix</keyword>
<keyword evidence="3" id="KW-1185">Reference proteome</keyword>
<gene>
    <name evidence="2" type="ORF">K503DRAFT_813472</name>
</gene>
<proteinExistence type="predicted"/>
<accession>A0A1B7MFM6</accession>
<dbReference type="Proteomes" id="UP000092154">
    <property type="component" value="Unassembled WGS sequence"/>
</dbReference>
<keyword evidence="1" id="KW-0472">Membrane</keyword>